<reference evidence="5 6" key="1">
    <citation type="journal article" date="2019" name="Int. J. Syst. Evol. Microbiol.">
        <title>The Global Catalogue of Microorganisms (GCM) 10K type strain sequencing project: providing services to taxonomists for standard genome sequencing and annotation.</title>
        <authorList>
            <consortium name="The Broad Institute Genomics Platform"/>
            <consortium name="The Broad Institute Genome Sequencing Center for Infectious Disease"/>
            <person name="Wu L."/>
            <person name="Ma J."/>
        </authorList>
    </citation>
    <scope>NUCLEOTIDE SEQUENCE [LARGE SCALE GENOMIC DNA]</scope>
    <source>
        <strain evidence="5 6">JCM 15900</strain>
    </source>
</reference>
<dbReference type="CDD" id="cd06124">
    <property type="entry name" value="cupin_NimR-like_N"/>
    <property type="match status" value="1"/>
</dbReference>
<gene>
    <name evidence="5" type="ORF">GCM10009823_04970</name>
</gene>
<dbReference type="InterPro" id="IPR014710">
    <property type="entry name" value="RmlC-like_jellyroll"/>
</dbReference>
<keyword evidence="2" id="KW-0238">DNA-binding</keyword>
<dbReference type="Gene3D" id="1.10.10.60">
    <property type="entry name" value="Homeodomain-like"/>
    <property type="match status" value="1"/>
</dbReference>
<dbReference type="SUPFAM" id="SSF51182">
    <property type="entry name" value="RmlC-like cupins"/>
    <property type="match status" value="1"/>
</dbReference>
<accession>A0ABN2WD07</accession>
<dbReference type="SMART" id="SM00342">
    <property type="entry name" value="HTH_ARAC"/>
    <property type="match status" value="1"/>
</dbReference>
<dbReference type="SUPFAM" id="SSF46689">
    <property type="entry name" value="Homeodomain-like"/>
    <property type="match status" value="2"/>
</dbReference>
<protein>
    <submittedName>
        <fullName evidence="5">Helix-turn-helix transcriptional regulator</fullName>
    </submittedName>
</protein>
<feature type="domain" description="HTH araC/xylS-type" evidence="4">
    <location>
        <begin position="177"/>
        <end position="253"/>
    </location>
</feature>
<evidence type="ECO:0000313" key="5">
    <source>
        <dbReference type="EMBL" id="GAA2089290.1"/>
    </source>
</evidence>
<evidence type="ECO:0000259" key="4">
    <source>
        <dbReference type="PROSITE" id="PS01124"/>
    </source>
</evidence>
<name>A0ABN2WD07_9MICO</name>
<dbReference type="Pfam" id="PF02311">
    <property type="entry name" value="AraC_binding"/>
    <property type="match status" value="1"/>
</dbReference>
<evidence type="ECO:0000256" key="2">
    <source>
        <dbReference type="ARBA" id="ARBA00023125"/>
    </source>
</evidence>
<comment type="caution">
    <text evidence="5">The sequence shown here is derived from an EMBL/GenBank/DDBJ whole genome shotgun (WGS) entry which is preliminary data.</text>
</comment>
<dbReference type="PANTHER" id="PTHR11019">
    <property type="entry name" value="HTH-TYPE TRANSCRIPTIONAL REGULATOR NIMR"/>
    <property type="match status" value="1"/>
</dbReference>
<keyword evidence="1" id="KW-0805">Transcription regulation</keyword>
<evidence type="ECO:0000256" key="3">
    <source>
        <dbReference type="ARBA" id="ARBA00023163"/>
    </source>
</evidence>
<keyword evidence="6" id="KW-1185">Reference proteome</keyword>
<dbReference type="Gene3D" id="2.60.120.10">
    <property type="entry name" value="Jelly Rolls"/>
    <property type="match status" value="1"/>
</dbReference>
<dbReference type="InterPro" id="IPR009057">
    <property type="entry name" value="Homeodomain-like_sf"/>
</dbReference>
<keyword evidence="3" id="KW-0804">Transcription</keyword>
<organism evidence="5 6">
    <name type="scientific">Brevibacterium salitolerans</name>
    <dbReference type="NCBI Taxonomy" id="1403566"/>
    <lineage>
        <taxon>Bacteria</taxon>
        <taxon>Bacillati</taxon>
        <taxon>Actinomycetota</taxon>
        <taxon>Actinomycetes</taxon>
        <taxon>Micrococcales</taxon>
        <taxon>Brevibacteriaceae</taxon>
        <taxon>Brevibacterium</taxon>
    </lineage>
</organism>
<proteinExistence type="predicted"/>
<dbReference type="PROSITE" id="PS01124">
    <property type="entry name" value="HTH_ARAC_FAMILY_2"/>
    <property type="match status" value="1"/>
</dbReference>
<dbReference type="Pfam" id="PF12833">
    <property type="entry name" value="HTH_18"/>
    <property type="match status" value="1"/>
</dbReference>
<dbReference type="RefSeq" id="WP_070637992.1">
    <property type="nucleotide sequence ID" value="NZ_BAAAPZ010000002.1"/>
</dbReference>
<dbReference type="InterPro" id="IPR018060">
    <property type="entry name" value="HTH_AraC"/>
</dbReference>
<dbReference type="InterPro" id="IPR003313">
    <property type="entry name" value="AraC-bd"/>
</dbReference>
<evidence type="ECO:0000256" key="1">
    <source>
        <dbReference type="ARBA" id="ARBA00023015"/>
    </source>
</evidence>
<evidence type="ECO:0000313" key="6">
    <source>
        <dbReference type="Proteomes" id="UP001500984"/>
    </source>
</evidence>
<dbReference type="PANTHER" id="PTHR11019:SF159">
    <property type="entry name" value="TRANSCRIPTIONAL REGULATOR-RELATED"/>
    <property type="match status" value="1"/>
</dbReference>
<sequence>MRNVTLAEVDALPVAVLPIATVYPPDYLLGWHEHRRAQFLYAATGTMLVETDHGAWTVPGERAVLIPPDTRHQVRMVDVETNSLYIDATAVPWWPAECRVVEVTPLLRELLLAASDIDPRGGLDGRDEALLKLILHETSRLNEVPLHVPIPHTAALAGLCRHYLADPDLAVDNRVWAREAGMSERTFTRRFREEAEMSPAAWRSRARLLAAIPLLRHQSVTDVAARLGYATPAAFSYAFTRAFHSSPSSLRAP</sequence>
<dbReference type="Proteomes" id="UP001500984">
    <property type="component" value="Unassembled WGS sequence"/>
</dbReference>
<dbReference type="EMBL" id="BAAAPZ010000002">
    <property type="protein sequence ID" value="GAA2089290.1"/>
    <property type="molecule type" value="Genomic_DNA"/>
</dbReference>
<dbReference type="InterPro" id="IPR011051">
    <property type="entry name" value="RmlC_Cupin_sf"/>
</dbReference>